<dbReference type="EMBL" id="FXUL01000031">
    <property type="protein sequence ID" value="SMP79444.1"/>
    <property type="molecule type" value="Genomic_DNA"/>
</dbReference>
<gene>
    <name evidence="4" type="ORF">SAMN06295970_13131</name>
</gene>
<dbReference type="InterPro" id="IPR003115">
    <property type="entry name" value="ParB_N"/>
</dbReference>
<dbReference type="InterPro" id="IPR036086">
    <property type="entry name" value="ParB/Sulfiredoxin_sf"/>
</dbReference>
<accession>A0ABY1QUI0</accession>
<comment type="similarity">
    <text evidence="1">Belongs to the ParB family.</text>
</comment>
<sequence length="314" mass="33202">MKQRLAPRMPLASLKAYDAQPEDIASPSGAAAPVEDAAPSADVQAGSLPAPQSNAVGQDIAIELIDKSPHQPRLIFDPEAIDTLASSIEESGLISPITVRPLENGRYELIGGERRLRAHQILGRKAIPAFVIPNITATDAAIGALADNDAKRSLCDYERGKAYKRALEMQTETGKPITQGSLAKRIGVSDATVSRCLAFFDLPPDALDLLDAKPNLIGAKNAAILATLAKRGHGRIVLQALKKIGQDGASEQGGVNWATAEVNKISKSAREAVALNFGGRHIGDVVADGSRVVISCKNGFSPDELISKLQELLK</sequence>
<dbReference type="RefSeq" id="WP_283445264.1">
    <property type="nucleotide sequence ID" value="NZ_FXUL01000031.1"/>
</dbReference>
<dbReference type="Proteomes" id="UP001158049">
    <property type="component" value="Unassembled WGS sequence"/>
</dbReference>
<dbReference type="InterPro" id="IPR050336">
    <property type="entry name" value="Chromosome_partition/occlusion"/>
</dbReference>
<evidence type="ECO:0000313" key="5">
    <source>
        <dbReference type="Proteomes" id="UP001158049"/>
    </source>
</evidence>
<name>A0ABY1QUI0_9BURK</name>
<dbReference type="NCBIfam" id="TIGR00180">
    <property type="entry name" value="parB_part"/>
    <property type="match status" value="1"/>
</dbReference>
<dbReference type="SMART" id="SM00470">
    <property type="entry name" value="ParB"/>
    <property type="match status" value="1"/>
</dbReference>
<dbReference type="Pfam" id="PF02195">
    <property type="entry name" value="ParB_N"/>
    <property type="match status" value="1"/>
</dbReference>
<keyword evidence="5" id="KW-1185">Reference proteome</keyword>
<evidence type="ECO:0000313" key="4">
    <source>
        <dbReference type="EMBL" id="SMP79444.1"/>
    </source>
</evidence>
<feature type="domain" description="ParB-like N-terminal" evidence="3">
    <location>
        <begin position="58"/>
        <end position="149"/>
    </location>
</feature>
<feature type="compositionally biased region" description="Low complexity" evidence="2">
    <location>
        <begin position="30"/>
        <end position="43"/>
    </location>
</feature>
<evidence type="ECO:0000256" key="2">
    <source>
        <dbReference type="SAM" id="MobiDB-lite"/>
    </source>
</evidence>
<dbReference type="Gene3D" id="3.90.1530.30">
    <property type="match status" value="1"/>
</dbReference>
<comment type="caution">
    <text evidence="4">The sequence shown here is derived from an EMBL/GenBank/DDBJ whole genome shotgun (WGS) entry which is preliminary data.</text>
</comment>
<reference evidence="4 5" key="1">
    <citation type="submission" date="2017-05" db="EMBL/GenBank/DDBJ databases">
        <authorList>
            <person name="Varghese N."/>
            <person name="Submissions S."/>
        </authorList>
    </citation>
    <scope>NUCLEOTIDE SEQUENCE [LARGE SCALE GENOMIC DNA]</scope>
    <source>
        <strain evidence="4 5">DSM 26001</strain>
    </source>
</reference>
<feature type="region of interest" description="Disordered" evidence="2">
    <location>
        <begin position="1"/>
        <end position="50"/>
    </location>
</feature>
<proteinExistence type="inferred from homology"/>
<dbReference type="InterPro" id="IPR004437">
    <property type="entry name" value="ParB/RepB/Spo0J"/>
</dbReference>
<dbReference type="Gene3D" id="1.10.10.2830">
    <property type="match status" value="1"/>
</dbReference>
<dbReference type="PANTHER" id="PTHR33375">
    <property type="entry name" value="CHROMOSOME-PARTITIONING PROTEIN PARB-RELATED"/>
    <property type="match status" value="1"/>
</dbReference>
<evidence type="ECO:0000259" key="3">
    <source>
        <dbReference type="SMART" id="SM00470"/>
    </source>
</evidence>
<organism evidence="4 5">
    <name type="scientific">Noviherbaspirillum suwonense</name>
    <dbReference type="NCBI Taxonomy" id="1224511"/>
    <lineage>
        <taxon>Bacteria</taxon>
        <taxon>Pseudomonadati</taxon>
        <taxon>Pseudomonadota</taxon>
        <taxon>Betaproteobacteria</taxon>
        <taxon>Burkholderiales</taxon>
        <taxon>Oxalobacteraceae</taxon>
        <taxon>Noviherbaspirillum</taxon>
    </lineage>
</organism>
<dbReference type="PANTHER" id="PTHR33375:SF1">
    <property type="entry name" value="CHROMOSOME-PARTITIONING PROTEIN PARB-RELATED"/>
    <property type="match status" value="1"/>
</dbReference>
<evidence type="ECO:0000256" key="1">
    <source>
        <dbReference type="ARBA" id="ARBA00006295"/>
    </source>
</evidence>
<dbReference type="SUPFAM" id="SSF109709">
    <property type="entry name" value="KorB DNA-binding domain-like"/>
    <property type="match status" value="1"/>
</dbReference>
<protein>
    <submittedName>
        <fullName evidence="4">Chromosome partitioning protein, ParB family</fullName>
    </submittedName>
</protein>
<dbReference type="SUPFAM" id="SSF110849">
    <property type="entry name" value="ParB/Sulfiredoxin"/>
    <property type="match status" value="1"/>
</dbReference>